<evidence type="ECO:0000313" key="3">
    <source>
        <dbReference type="EMBL" id="CAG8662288.1"/>
    </source>
</evidence>
<dbReference type="SUPFAM" id="SSF57863">
    <property type="entry name" value="ArfGap/RecO-like zinc finger"/>
    <property type="match status" value="1"/>
</dbReference>
<feature type="compositionally biased region" description="Low complexity" evidence="1">
    <location>
        <begin position="435"/>
        <end position="449"/>
    </location>
</feature>
<dbReference type="InterPro" id="IPR044820">
    <property type="entry name" value="AGD14-like"/>
</dbReference>
<feature type="compositionally biased region" description="Polar residues" evidence="1">
    <location>
        <begin position="166"/>
        <end position="198"/>
    </location>
</feature>
<feature type="region of interest" description="Disordered" evidence="1">
    <location>
        <begin position="388"/>
        <end position="417"/>
    </location>
</feature>
<dbReference type="InterPro" id="IPR037278">
    <property type="entry name" value="ARFGAP/RecO"/>
</dbReference>
<feature type="region of interest" description="Disordered" evidence="1">
    <location>
        <begin position="626"/>
        <end position="650"/>
    </location>
</feature>
<sequence length="668" mass="73274">REFNHRVKSITASIFTPAEIESLKNGGNAKAAQIWLAKYRWMEFPEPNPDDVESIRNFMRAKYIQKKWLDASLLPNQPSKITNNENLTARTFVINPPVFSHRSTNFSDNSSNSSLSRHSSLADVHSISPGERRKSSVSDISSDYSFHMNNFGSLKSENNLKNSSNDNTLINIPTLPKPSSNPFTANQPSDNLSRSNTYPELKPGRNNDIEDFFSLLSTPSTQTMQPVQSPQSPVSWNNAYPQLGELNNTPVTTDQRHITQQTQTFIQNGVKQDISPLSNNLLTLQPQQLQKSTQNKQFSGITNFEFSGGLNSPSQIVQQKIVNEKERRATYPGQSNQFATLDASIPYNNNLLNFTSTPKNFDKVADNAQQTTATSKILNPFGQVGQGSMSSISSVLEPTNASSSQQSRPVSSPDPYQAFRNLDLNDSGISLTSLTGSSTHSLSPSSPASQEKRSASDIKGVFGDFVTPPTSVESFNNFPTQTSDYDLFGDFQTASNYNVFNSPSLKKELSLSSQSSFFDTQQSNLVNDFPRQSSQRSRSQTLGSHTSFSSDVFSDNLSSPNLLSTQMNPQSTYRRMSGIPNTQQKFGFTNGSANSHFGSSSSSLGIINGNMTSSVSTDPFNLSSNNPFPLISPSSTASQPPKEMGHAKKISFDSAFSDLDPLKSGGRI</sequence>
<feature type="compositionally biased region" description="Low complexity" evidence="1">
    <location>
        <begin position="103"/>
        <end position="119"/>
    </location>
</feature>
<dbReference type="OrthoDB" id="6036at2759"/>
<dbReference type="PANTHER" id="PTHR46085:SF3">
    <property type="entry name" value="ARF GTPASE ACTIVATING PROTEIN"/>
    <property type="match status" value="1"/>
</dbReference>
<feature type="compositionally biased region" description="Polar residues" evidence="1">
    <location>
        <begin position="626"/>
        <end position="639"/>
    </location>
</feature>
<evidence type="ECO:0000259" key="2">
    <source>
        <dbReference type="Pfam" id="PF01412"/>
    </source>
</evidence>
<protein>
    <submittedName>
        <fullName evidence="3">17629_t:CDS:1</fullName>
    </submittedName>
</protein>
<dbReference type="InterPro" id="IPR038508">
    <property type="entry name" value="ArfGAP_dom_sf"/>
</dbReference>
<feature type="compositionally biased region" description="Polar residues" evidence="1">
    <location>
        <begin position="559"/>
        <end position="589"/>
    </location>
</feature>
<dbReference type="Gene3D" id="1.10.220.150">
    <property type="entry name" value="Arf GTPase activating protein"/>
    <property type="match status" value="1"/>
</dbReference>
<feature type="compositionally biased region" description="Low complexity" evidence="1">
    <location>
        <begin position="402"/>
        <end position="413"/>
    </location>
</feature>
<feature type="region of interest" description="Disordered" evidence="1">
    <location>
        <begin position="435"/>
        <end position="454"/>
    </location>
</feature>
<dbReference type="PANTHER" id="PTHR46085">
    <property type="entry name" value="ARFGAP/RECO-RELATED"/>
    <property type="match status" value="1"/>
</dbReference>
<feature type="non-terminal residue" evidence="3">
    <location>
        <position position="668"/>
    </location>
</feature>
<dbReference type="InterPro" id="IPR001164">
    <property type="entry name" value="ArfGAP_dom"/>
</dbReference>
<dbReference type="EMBL" id="CAJVPV010011580">
    <property type="protein sequence ID" value="CAG8662288.1"/>
    <property type="molecule type" value="Genomic_DNA"/>
</dbReference>
<evidence type="ECO:0000313" key="4">
    <source>
        <dbReference type="Proteomes" id="UP000789342"/>
    </source>
</evidence>
<feature type="region of interest" description="Disordered" evidence="1">
    <location>
        <begin position="559"/>
        <end position="592"/>
    </location>
</feature>
<comment type="caution">
    <text evidence="3">The sequence shown here is derived from an EMBL/GenBank/DDBJ whole genome shotgun (WGS) entry which is preliminary data.</text>
</comment>
<feature type="region of interest" description="Disordered" evidence="1">
    <location>
        <begin position="155"/>
        <end position="207"/>
    </location>
</feature>
<accession>A0A9N9H7D2</accession>
<feature type="compositionally biased region" description="Low complexity" evidence="1">
    <location>
        <begin position="155"/>
        <end position="165"/>
    </location>
</feature>
<dbReference type="Proteomes" id="UP000789342">
    <property type="component" value="Unassembled WGS sequence"/>
</dbReference>
<organism evidence="3 4">
    <name type="scientific">Acaulospora morrowiae</name>
    <dbReference type="NCBI Taxonomy" id="94023"/>
    <lineage>
        <taxon>Eukaryota</taxon>
        <taxon>Fungi</taxon>
        <taxon>Fungi incertae sedis</taxon>
        <taxon>Mucoromycota</taxon>
        <taxon>Glomeromycotina</taxon>
        <taxon>Glomeromycetes</taxon>
        <taxon>Diversisporales</taxon>
        <taxon>Acaulosporaceae</taxon>
        <taxon>Acaulospora</taxon>
    </lineage>
</organism>
<gene>
    <name evidence="3" type="ORF">AMORRO_LOCUS10455</name>
</gene>
<feature type="domain" description="Arf-GAP" evidence="2">
    <location>
        <begin position="4"/>
        <end position="70"/>
    </location>
</feature>
<proteinExistence type="predicted"/>
<evidence type="ECO:0000256" key="1">
    <source>
        <dbReference type="SAM" id="MobiDB-lite"/>
    </source>
</evidence>
<keyword evidence="4" id="KW-1185">Reference proteome</keyword>
<reference evidence="3" key="1">
    <citation type="submission" date="2021-06" db="EMBL/GenBank/DDBJ databases">
        <authorList>
            <person name="Kallberg Y."/>
            <person name="Tangrot J."/>
            <person name="Rosling A."/>
        </authorList>
    </citation>
    <scope>NUCLEOTIDE SEQUENCE</scope>
    <source>
        <strain evidence="3">CL551</strain>
    </source>
</reference>
<dbReference type="GO" id="GO:0005096">
    <property type="term" value="F:GTPase activator activity"/>
    <property type="evidence" value="ECO:0007669"/>
    <property type="project" value="InterPro"/>
</dbReference>
<name>A0A9N9H7D2_9GLOM</name>
<feature type="region of interest" description="Disordered" evidence="1">
    <location>
        <begin position="103"/>
        <end position="138"/>
    </location>
</feature>
<dbReference type="Pfam" id="PF01412">
    <property type="entry name" value="ArfGap"/>
    <property type="match status" value="1"/>
</dbReference>
<feature type="compositionally biased region" description="Polar residues" evidence="1">
    <location>
        <begin position="388"/>
        <end position="401"/>
    </location>
</feature>
<dbReference type="AlphaFoldDB" id="A0A9N9H7D2"/>